<keyword evidence="1" id="KW-0732">Signal</keyword>
<accession>A0A975FA21</accession>
<proteinExistence type="predicted"/>
<reference evidence="2" key="1">
    <citation type="submission" date="2021-04" db="EMBL/GenBank/DDBJ databases">
        <title>Genomics, taxonomy and metabolism of representatives of sulfur bacteria of the genus Thiothrix: Thiothrix fructosivorans QT, Thiothrix unzii A1T and three new species, Thiothrix subterranea sp. nov., Thiothrix litoralis sp. nov. and 'Candidatus Thiothrix anitrata' sp. nov.</title>
        <authorList>
            <person name="Ravin N.V."/>
            <person name="Smolyakov D."/>
            <person name="Rudenko T.S."/>
            <person name="Mardanov A.V."/>
            <person name="Beletsky A.V."/>
            <person name="Markov N.D."/>
            <person name="Fomenkov A.I."/>
            <person name="Roberts R.J."/>
            <person name="Karnachuk O.V."/>
            <person name="Novikov A."/>
            <person name="Grabovich M.Y."/>
        </authorList>
    </citation>
    <scope>NUCLEOTIDE SEQUENCE</scope>
    <source>
        <strain evidence="2">A1</strain>
    </source>
</reference>
<organism evidence="2 3">
    <name type="scientific">Thiothrix unzii</name>
    <dbReference type="NCBI Taxonomy" id="111769"/>
    <lineage>
        <taxon>Bacteria</taxon>
        <taxon>Pseudomonadati</taxon>
        <taxon>Pseudomonadota</taxon>
        <taxon>Gammaproteobacteria</taxon>
        <taxon>Thiotrichales</taxon>
        <taxon>Thiotrichaceae</taxon>
        <taxon>Thiothrix</taxon>
    </lineage>
</organism>
<dbReference type="KEGG" id="tun:J9260_00920"/>
<gene>
    <name evidence="2" type="ORF">J9260_00920</name>
</gene>
<evidence type="ECO:0000313" key="3">
    <source>
        <dbReference type="Proteomes" id="UP000672009"/>
    </source>
</evidence>
<dbReference type="AlphaFoldDB" id="A0A975FA21"/>
<feature type="chain" id="PRO_5037608658" evidence="1">
    <location>
        <begin position="24"/>
        <end position="228"/>
    </location>
</feature>
<keyword evidence="3" id="KW-1185">Reference proteome</keyword>
<name>A0A975FA21_9GAMM</name>
<evidence type="ECO:0000256" key="1">
    <source>
        <dbReference type="SAM" id="SignalP"/>
    </source>
</evidence>
<feature type="signal peptide" evidence="1">
    <location>
        <begin position="1"/>
        <end position="23"/>
    </location>
</feature>
<dbReference type="EMBL" id="CP072793">
    <property type="protein sequence ID" value="QTR53684.1"/>
    <property type="molecule type" value="Genomic_DNA"/>
</dbReference>
<dbReference type="RefSeq" id="WP_210219194.1">
    <property type="nucleotide sequence ID" value="NZ_CP072793.1"/>
</dbReference>
<evidence type="ECO:0000313" key="2">
    <source>
        <dbReference type="EMBL" id="QTR53684.1"/>
    </source>
</evidence>
<dbReference type="Proteomes" id="UP000672009">
    <property type="component" value="Chromosome"/>
</dbReference>
<protein>
    <submittedName>
        <fullName evidence="2">Uncharacterized protein</fullName>
    </submittedName>
</protein>
<sequence>MNKKHQMLLMAALFVGSISQAHAVVRSCDSSNHRVVGTIALSDGSQQREVSASFNGVAAVKADGEHLRPPIARRRACTAASDRATSIMASRGNAELAKALCRANVPGKVILRVRPDYVAADAWHGSENNNYHRTVSQGWVDCQRELKEFRDPIRYGANNTLLDWCSPWAQNCGRPTADKFCKDKGYTTVLNHGAMRHIRSGEMTRLFGTGQVCDDGGCGTFTSITCTR</sequence>